<dbReference type="GO" id="GO:0016746">
    <property type="term" value="F:acyltransferase activity"/>
    <property type="evidence" value="ECO:0007669"/>
    <property type="project" value="UniProtKB-KW"/>
</dbReference>
<gene>
    <name evidence="5" type="ORF">EDC17_10499</name>
</gene>
<protein>
    <submittedName>
        <fullName evidence="5">Acetyltransferase-like isoleucine patch superfamily enzyme</fullName>
    </submittedName>
</protein>
<keyword evidence="6" id="KW-1185">Reference proteome</keyword>
<evidence type="ECO:0000313" key="6">
    <source>
        <dbReference type="Proteomes" id="UP000295197"/>
    </source>
</evidence>
<dbReference type="Pfam" id="PF00132">
    <property type="entry name" value="Hexapep"/>
    <property type="match status" value="1"/>
</dbReference>
<evidence type="ECO:0000256" key="4">
    <source>
        <dbReference type="ARBA" id="ARBA00023315"/>
    </source>
</evidence>
<name>A0A4R3VSI6_9SPHI</name>
<dbReference type="PANTHER" id="PTHR43300:SF11">
    <property type="entry name" value="ACETYLTRANSFERASE RV3034C-RELATED"/>
    <property type="match status" value="1"/>
</dbReference>
<comment type="similarity">
    <text evidence="1">Belongs to the transferase hexapeptide repeat family.</text>
</comment>
<evidence type="ECO:0000256" key="2">
    <source>
        <dbReference type="ARBA" id="ARBA00022679"/>
    </source>
</evidence>
<dbReference type="PANTHER" id="PTHR43300">
    <property type="entry name" value="ACETYLTRANSFERASE"/>
    <property type="match status" value="1"/>
</dbReference>
<dbReference type="InterPro" id="IPR001451">
    <property type="entry name" value="Hexapep"/>
</dbReference>
<evidence type="ECO:0000313" key="5">
    <source>
        <dbReference type="EMBL" id="TCV08023.1"/>
    </source>
</evidence>
<dbReference type="EMBL" id="SMBZ01000049">
    <property type="protein sequence ID" value="TCV08023.1"/>
    <property type="molecule type" value="Genomic_DNA"/>
</dbReference>
<proteinExistence type="inferred from homology"/>
<keyword evidence="2 5" id="KW-0808">Transferase</keyword>
<dbReference type="Gene3D" id="2.160.10.10">
    <property type="entry name" value="Hexapeptide repeat proteins"/>
    <property type="match status" value="1"/>
</dbReference>
<organism evidence="5 6">
    <name type="scientific">Sphingobacterium alimentarium</name>
    <dbReference type="NCBI Taxonomy" id="797292"/>
    <lineage>
        <taxon>Bacteria</taxon>
        <taxon>Pseudomonadati</taxon>
        <taxon>Bacteroidota</taxon>
        <taxon>Sphingobacteriia</taxon>
        <taxon>Sphingobacteriales</taxon>
        <taxon>Sphingobacteriaceae</taxon>
        <taxon>Sphingobacterium</taxon>
    </lineage>
</organism>
<keyword evidence="3" id="KW-0677">Repeat</keyword>
<dbReference type="Proteomes" id="UP000295197">
    <property type="component" value="Unassembled WGS sequence"/>
</dbReference>
<comment type="caution">
    <text evidence="5">The sequence shown here is derived from an EMBL/GenBank/DDBJ whole genome shotgun (WGS) entry which is preliminary data.</text>
</comment>
<reference evidence="5 6" key="1">
    <citation type="submission" date="2019-03" db="EMBL/GenBank/DDBJ databases">
        <title>Genomic Encyclopedia of Type Strains, Phase IV (KMG-IV): sequencing the most valuable type-strain genomes for metagenomic binning, comparative biology and taxonomic classification.</title>
        <authorList>
            <person name="Goeker M."/>
        </authorList>
    </citation>
    <scope>NUCLEOTIDE SEQUENCE [LARGE SCALE GENOMIC DNA]</scope>
    <source>
        <strain evidence="5 6">DSM 22362</strain>
    </source>
</reference>
<evidence type="ECO:0000256" key="3">
    <source>
        <dbReference type="ARBA" id="ARBA00022737"/>
    </source>
</evidence>
<dbReference type="PROSITE" id="PS00101">
    <property type="entry name" value="HEXAPEP_TRANSFERASES"/>
    <property type="match status" value="1"/>
</dbReference>
<sequence length="206" mass="22885">MYLKRKIKSSPWLKKIVHGLLMDPIRTRPRWYVRMFQFIYVKRGKRSVIYRSVRRDLVPFNQCIIGSNTVIESFSVLNNAVGDIMIGAYSRIGISNTVIGPVVIGDYVNIAQNVVISGLNHNYEDITKNIADQGVKVNPVQIASDVWIGANAVILSGVSIGQHAVVAAGAIVTKDVPAYTVVGGNPARVIKKWDHEQNKWIRSEAT</sequence>
<dbReference type="OrthoDB" id="9814490at2"/>
<keyword evidence="4" id="KW-0012">Acyltransferase</keyword>
<dbReference type="InterPro" id="IPR011004">
    <property type="entry name" value="Trimer_LpxA-like_sf"/>
</dbReference>
<dbReference type="InterPro" id="IPR050179">
    <property type="entry name" value="Trans_hexapeptide_repeat"/>
</dbReference>
<dbReference type="InterPro" id="IPR018357">
    <property type="entry name" value="Hexapep_transf_CS"/>
</dbReference>
<accession>A0A4R3VSI6</accession>
<evidence type="ECO:0000256" key="1">
    <source>
        <dbReference type="ARBA" id="ARBA00007274"/>
    </source>
</evidence>
<dbReference type="SUPFAM" id="SSF51161">
    <property type="entry name" value="Trimeric LpxA-like enzymes"/>
    <property type="match status" value="1"/>
</dbReference>
<dbReference type="AlphaFoldDB" id="A0A4R3VSI6"/>
<dbReference type="CDD" id="cd03349">
    <property type="entry name" value="LbH_XAT"/>
    <property type="match status" value="1"/>
</dbReference>